<keyword evidence="11" id="KW-1185">Reference proteome</keyword>
<sequence>MPSSQFHCRFPGCTSSYRRKEHLHRHEAQHSGSLARTCALCNRSFSRSDTLRRHVRRDHEHPHRQTARAAQACRQCRSAKVRCRGGAPCAQCRLKDNPCVFDDPVHEPSSSQESLVATGQPAVVDAAESEDAGSTDRIQQYVLRYFVHFHPHWPVLHRSTFSIAHEPPLLVQAVLMIGLWVSRTPSAQQAALDLHGKLGLSILAQKVVFSSSSSSFSI</sequence>
<keyword evidence="1" id="KW-0479">Metal-binding</keyword>
<feature type="domain" description="Zn(2)-C6 fungal-type" evidence="8">
    <location>
        <begin position="72"/>
        <end position="101"/>
    </location>
</feature>
<dbReference type="OrthoDB" id="10261408at2759"/>
<evidence type="ECO:0000259" key="9">
    <source>
        <dbReference type="PROSITE" id="PS50157"/>
    </source>
</evidence>
<dbReference type="Gene3D" id="3.30.160.60">
    <property type="entry name" value="Classic Zinc Finger"/>
    <property type="match status" value="2"/>
</dbReference>
<evidence type="ECO:0000256" key="2">
    <source>
        <dbReference type="ARBA" id="ARBA00022833"/>
    </source>
</evidence>
<evidence type="ECO:0000256" key="7">
    <source>
        <dbReference type="PROSITE-ProRule" id="PRU00042"/>
    </source>
</evidence>
<evidence type="ECO:0000313" key="11">
    <source>
        <dbReference type="Proteomes" id="UP000325780"/>
    </source>
</evidence>
<dbReference type="GO" id="GO:0009893">
    <property type="term" value="P:positive regulation of metabolic process"/>
    <property type="evidence" value="ECO:0007669"/>
    <property type="project" value="UniProtKB-ARBA"/>
</dbReference>
<keyword evidence="4" id="KW-0238">DNA-binding</keyword>
<dbReference type="PROSITE" id="PS00463">
    <property type="entry name" value="ZN2_CY6_FUNGAL_1"/>
    <property type="match status" value="1"/>
</dbReference>
<evidence type="ECO:0000256" key="1">
    <source>
        <dbReference type="ARBA" id="ARBA00022723"/>
    </source>
</evidence>
<dbReference type="InterPro" id="IPR036864">
    <property type="entry name" value="Zn2-C6_fun-type_DNA-bd_sf"/>
</dbReference>
<evidence type="ECO:0000313" key="10">
    <source>
        <dbReference type="EMBL" id="KAE8146306.1"/>
    </source>
</evidence>
<keyword evidence="2" id="KW-0862">Zinc</keyword>
<dbReference type="InterPro" id="IPR007219">
    <property type="entry name" value="XnlR_reg_dom"/>
</dbReference>
<dbReference type="InterPro" id="IPR013087">
    <property type="entry name" value="Znf_C2H2_type"/>
</dbReference>
<dbReference type="Proteomes" id="UP000325780">
    <property type="component" value="Unassembled WGS sequence"/>
</dbReference>
<dbReference type="GO" id="GO:0003677">
    <property type="term" value="F:DNA binding"/>
    <property type="evidence" value="ECO:0007669"/>
    <property type="project" value="UniProtKB-KW"/>
</dbReference>
<dbReference type="InterPro" id="IPR001138">
    <property type="entry name" value="Zn2Cys6_DnaBD"/>
</dbReference>
<protein>
    <recommendedName>
        <fullName evidence="12">C2H2 type zinc finger domain protein</fullName>
    </recommendedName>
</protein>
<evidence type="ECO:0000256" key="3">
    <source>
        <dbReference type="ARBA" id="ARBA00023015"/>
    </source>
</evidence>
<dbReference type="PANTHER" id="PTHR47660">
    <property type="entry name" value="TRANSCRIPTION FACTOR WITH C2H2 AND ZN(2)-CYS(6) DNA BINDING DOMAIN (EUROFUNG)-RELATED-RELATED"/>
    <property type="match status" value="1"/>
</dbReference>
<feature type="domain" description="C2H2-type" evidence="9">
    <location>
        <begin position="6"/>
        <end position="35"/>
    </location>
</feature>
<evidence type="ECO:0000259" key="8">
    <source>
        <dbReference type="PROSITE" id="PS50048"/>
    </source>
</evidence>
<evidence type="ECO:0000256" key="6">
    <source>
        <dbReference type="ARBA" id="ARBA00023242"/>
    </source>
</evidence>
<dbReference type="Gene3D" id="4.10.240.10">
    <property type="entry name" value="Zn(2)-C6 fungal-type DNA-binding domain"/>
    <property type="match status" value="1"/>
</dbReference>
<dbReference type="PROSITE" id="PS50048">
    <property type="entry name" value="ZN2_CY6_FUNGAL_2"/>
    <property type="match status" value="1"/>
</dbReference>
<keyword evidence="6" id="KW-0539">Nucleus</keyword>
<accession>A0A5N6TIX7</accession>
<dbReference type="PROSITE" id="PS50157">
    <property type="entry name" value="ZINC_FINGER_C2H2_2"/>
    <property type="match status" value="2"/>
</dbReference>
<dbReference type="GO" id="GO:0000981">
    <property type="term" value="F:DNA-binding transcription factor activity, RNA polymerase II-specific"/>
    <property type="evidence" value="ECO:0007669"/>
    <property type="project" value="InterPro"/>
</dbReference>
<gene>
    <name evidence="10" type="ORF">BDV25DRAFT_162772</name>
</gene>
<dbReference type="PANTHER" id="PTHR47660:SF7">
    <property type="entry name" value="TRANSCRIPTION FACTOR WITH C2H2 AND ZN(2)-CYS(6) DNA BINDING DOMAIN (EUROFUNG)"/>
    <property type="match status" value="1"/>
</dbReference>
<feature type="domain" description="C2H2-type" evidence="9">
    <location>
        <begin position="36"/>
        <end position="66"/>
    </location>
</feature>
<dbReference type="GO" id="GO:0006351">
    <property type="term" value="P:DNA-templated transcription"/>
    <property type="evidence" value="ECO:0007669"/>
    <property type="project" value="InterPro"/>
</dbReference>
<dbReference type="Pfam" id="PF00096">
    <property type="entry name" value="zf-C2H2"/>
    <property type="match status" value="1"/>
</dbReference>
<dbReference type="InterPro" id="IPR036236">
    <property type="entry name" value="Znf_C2H2_sf"/>
</dbReference>
<dbReference type="SUPFAM" id="SSF57701">
    <property type="entry name" value="Zn2/Cys6 DNA-binding domain"/>
    <property type="match status" value="1"/>
</dbReference>
<reference evidence="10 11" key="1">
    <citation type="submission" date="2019-04" db="EMBL/GenBank/DDBJ databases">
        <title>Friends and foes A comparative genomics study of 23 Aspergillus species from section Flavi.</title>
        <authorList>
            <consortium name="DOE Joint Genome Institute"/>
            <person name="Kjaerbolling I."/>
            <person name="Vesth T."/>
            <person name="Frisvad J.C."/>
            <person name="Nybo J.L."/>
            <person name="Theobald S."/>
            <person name="Kildgaard S."/>
            <person name="Isbrandt T."/>
            <person name="Kuo A."/>
            <person name="Sato A."/>
            <person name="Lyhne E.K."/>
            <person name="Kogle M.E."/>
            <person name="Wiebenga A."/>
            <person name="Kun R.S."/>
            <person name="Lubbers R.J."/>
            <person name="Makela M.R."/>
            <person name="Barry K."/>
            <person name="Chovatia M."/>
            <person name="Clum A."/>
            <person name="Daum C."/>
            <person name="Haridas S."/>
            <person name="He G."/>
            <person name="LaButti K."/>
            <person name="Lipzen A."/>
            <person name="Mondo S."/>
            <person name="Riley R."/>
            <person name="Salamov A."/>
            <person name="Simmons B.A."/>
            <person name="Magnuson J.K."/>
            <person name="Henrissat B."/>
            <person name="Mortensen U.H."/>
            <person name="Larsen T.O."/>
            <person name="Devries R.P."/>
            <person name="Grigoriev I.V."/>
            <person name="Machida M."/>
            <person name="Baker S.E."/>
            <person name="Andersen M.R."/>
        </authorList>
    </citation>
    <scope>NUCLEOTIDE SEQUENCE [LARGE SCALE GENOMIC DNA]</scope>
    <source>
        <strain evidence="10 11">IBT 18842</strain>
    </source>
</reference>
<keyword evidence="5" id="KW-0804">Transcription</keyword>
<dbReference type="PROSITE" id="PS00028">
    <property type="entry name" value="ZINC_FINGER_C2H2_1"/>
    <property type="match status" value="2"/>
</dbReference>
<keyword evidence="7" id="KW-0863">Zinc-finger</keyword>
<dbReference type="SMART" id="SM00066">
    <property type="entry name" value="GAL4"/>
    <property type="match status" value="1"/>
</dbReference>
<dbReference type="CDD" id="cd00067">
    <property type="entry name" value="GAL4"/>
    <property type="match status" value="1"/>
</dbReference>
<evidence type="ECO:0000256" key="5">
    <source>
        <dbReference type="ARBA" id="ARBA00023163"/>
    </source>
</evidence>
<evidence type="ECO:0008006" key="12">
    <source>
        <dbReference type="Google" id="ProtNLM"/>
    </source>
</evidence>
<dbReference type="SUPFAM" id="SSF57667">
    <property type="entry name" value="beta-beta-alpha zinc fingers"/>
    <property type="match status" value="1"/>
</dbReference>
<dbReference type="Pfam" id="PF04082">
    <property type="entry name" value="Fungal_trans"/>
    <property type="match status" value="1"/>
</dbReference>
<dbReference type="AlphaFoldDB" id="A0A5N6TIX7"/>
<dbReference type="Pfam" id="PF00172">
    <property type="entry name" value="Zn_clus"/>
    <property type="match status" value="1"/>
</dbReference>
<name>A0A5N6TIX7_ASPAV</name>
<organism evidence="10 11">
    <name type="scientific">Aspergillus avenaceus</name>
    <dbReference type="NCBI Taxonomy" id="36643"/>
    <lineage>
        <taxon>Eukaryota</taxon>
        <taxon>Fungi</taxon>
        <taxon>Dikarya</taxon>
        <taxon>Ascomycota</taxon>
        <taxon>Pezizomycotina</taxon>
        <taxon>Eurotiomycetes</taxon>
        <taxon>Eurotiomycetidae</taxon>
        <taxon>Eurotiales</taxon>
        <taxon>Aspergillaceae</taxon>
        <taxon>Aspergillus</taxon>
        <taxon>Aspergillus subgen. Circumdati</taxon>
    </lineage>
</organism>
<dbReference type="GO" id="GO:0008270">
    <property type="term" value="F:zinc ion binding"/>
    <property type="evidence" value="ECO:0007669"/>
    <property type="project" value="UniProtKB-KW"/>
</dbReference>
<proteinExistence type="predicted"/>
<keyword evidence="3" id="KW-0805">Transcription regulation</keyword>
<dbReference type="SMART" id="SM00355">
    <property type="entry name" value="ZnF_C2H2"/>
    <property type="match status" value="2"/>
</dbReference>
<evidence type="ECO:0000256" key="4">
    <source>
        <dbReference type="ARBA" id="ARBA00023125"/>
    </source>
</evidence>
<dbReference type="EMBL" id="ML742272">
    <property type="protein sequence ID" value="KAE8146306.1"/>
    <property type="molecule type" value="Genomic_DNA"/>
</dbReference>